<evidence type="ECO:0000313" key="1">
    <source>
        <dbReference type="EMBL" id="GFG36302.1"/>
    </source>
</evidence>
<dbReference type="Pfam" id="PF01359">
    <property type="entry name" value="Transposase_1"/>
    <property type="match status" value="1"/>
</dbReference>
<dbReference type="Gene3D" id="3.30.420.10">
    <property type="entry name" value="Ribonuclease H-like superfamily/Ribonuclease H"/>
    <property type="match status" value="1"/>
</dbReference>
<dbReference type="AlphaFoldDB" id="A0A6L2PYG0"/>
<sequence>MLHPDDYIFREDRRFTTRQLALNILISKGRASLIILGIGYSKKKLKIFPSAGKVMITVFGDCEGVILVDLMPKGETVNADASIRMLTEIRKRFEQVRSHKIPM</sequence>
<dbReference type="InParanoid" id="A0A6L2PYG0"/>
<comment type="caution">
    <text evidence="1">The sequence shown here is derived from an EMBL/GenBank/DDBJ whole genome shotgun (WGS) entry which is preliminary data.</text>
</comment>
<gene>
    <name evidence="1" type="ORF">Cfor_00830</name>
</gene>
<dbReference type="InterPro" id="IPR036397">
    <property type="entry name" value="RNaseH_sf"/>
</dbReference>
<dbReference type="GO" id="GO:0003676">
    <property type="term" value="F:nucleic acid binding"/>
    <property type="evidence" value="ECO:0007669"/>
    <property type="project" value="InterPro"/>
</dbReference>
<proteinExistence type="predicted"/>
<dbReference type="EMBL" id="BLKM01000627">
    <property type="protein sequence ID" value="GFG36302.1"/>
    <property type="molecule type" value="Genomic_DNA"/>
</dbReference>
<protein>
    <submittedName>
        <fullName evidence="1">Uncharacterized protein</fullName>
    </submittedName>
</protein>
<dbReference type="Proteomes" id="UP000502823">
    <property type="component" value="Unassembled WGS sequence"/>
</dbReference>
<dbReference type="InterPro" id="IPR001888">
    <property type="entry name" value="Transposase_1"/>
</dbReference>
<evidence type="ECO:0000313" key="2">
    <source>
        <dbReference type="Proteomes" id="UP000502823"/>
    </source>
</evidence>
<organism evidence="1 2">
    <name type="scientific">Coptotermes formosanus</name>
    <name type="common">Formosan subterranean termite</name>
    <dbReference type="NCBI Taxonomy" id="36987"/>
    <lineage>
        <taxon>Eukaryota</taxon>
        <taxon>Metazoa</taxon>
        <taxon>Ecdysozoa</taxon>
        <taxon>Arthropoda</taxon>
        <taxon>Hexapoda</taxon>
        <taxon>Insecta</taxon>
        <taxon>Pterygota</taxon>
        <taxon>Neoptera</taxon>
        <taxon>Polyneoptera</taxon>
        <taxon>Dictyoptera</taxon>
        <taxon>Blattodea</taxon>
        <taxon>Blattoidea</taxon>
        <taxon>Termitoidae</taxon>
        <taxon>Rhinotermitidae</taxon>
        <taxon>Coptotermes</taxon>
    </lineage>
</organism>
<dbReference type="OrthoDB" id="10017160at2759"/>
<name>A0A6L2PYG0_COPFO</name>
<keyword evidence="2" id="KW-1185">Reference proteome</keyword>
<reference evidence="2" key="1">
    <citation type="submission" date="2020-01" db="EMBL/GenBank/DDBJ databases">
        <title>Draft genome sequence of the Termite Coptotermes fromosanus.</title>
        <authorList>
            <person name="Itakura S."/>
            <person name="Yosikawa Y."/>
            <person name="Umezawa K."/>
        </authorList>
    </citation>
    <scope>NUCLEOTIDE SEQUENCE [LARGE SCALE GENOMIC DNA]</scope>
</reference>
<accession>A0A6L2PYG0</accession>